<accession>A0ABW3RNV8</accession>
<keyword evidence="1" id="KW-1133">Transmembrane helix</keyword>
<keyword evidence="4" id="KW-1185">Reference proteome</keyword>
<dbReference type="Gene3D" id="3.30.565.10">
    <property type="entry name" value="Histidine kinase-like ATPase, C-terminal domain"/>
    <property type="match status" value="1"/>
</dbReference>
<keyword evidence="1" id="KW-0812">Transmembrane</keyword>
<dbReference type="InterPro" id="IPR019734">
    <property type="entry name" value="TPR_rpt"/>
</dbReference>
<dbReference type="Pfam" id="PF02518">
    <property type="entry name" value="HATPase_c"/>
    <property type="match status" value="1"/>
</dbReference>
<dbReference type="InterPro" id="IPR003594">
    <property type="entry name" value="HATPase_dom"/>
</dbReference>
<gene>
    <name evidence="3" type="ORF">ACFQ2C_14920</name>
</gene>
<feature type="transmembrane region" description="Helical" evidence="1">
    <location>
        <begin position="336"/>
        <end position="357"/>
    </location>
</feature>
<dbReference type="InterPro" id="IPR036890">
    <property type="entry name" value="HATPase_C_sf"/>
</dbReference>
<dbReference type="Proteomes" id="UP001597205">
    <property type="component" value="Unassembled WGS sequence"/>
</dbReference>
<evidence type="ECO:0000259" key="2">
    <source>
        <dbReference type="Pfam" id="PF02518"/>
    </source>
</evidence>
<dbReference type="EMBL" id="JBHTKY010000025">
    <property type="protein sequence ID" value="MFD1166899.1"/>
    <property type="molecule type" value="Genomic_DNA"/>
</dbReference>
<dbReference type="RefSeq" id="WP_380897894.1">
    <property type="nucleotide sequence ID" value="NZ_JBHTKY010000025.1"/>
</dbReference>
<reference evidence="4" key="1">
    <citation type="journal article" date="2019" name="Int. J. Syst. Evol. Microbiol.">
        <title>The Global Catalogue of Microorganisms (GCM) 10K type strain sequencing project: providing services to taxonomists for standard genome sequencing and annotation.</title>
        <authorList>
            <consortium name="The Broad Institute Genomics Platform"/>
            <consortium name="The Broad Institute Genome Sequencing Center for Infectious Disease"/>
            <person name="Wu L."/>
            <person name="Ma J."/>
        </authorList>
    </citation>
    <scope>NUCLEOTIDE SEQUENCE [LARGE SCALE GENOMIC DNA]</scope>
    <source>
        <strain evidence="4">CCUG 52468</strain>
    </source>
</reference>
<dbReference type="Gene3D" id="1.25.40.10">
    <property type="entry name" value="Tetratricopeptide repeat domain"/>
    <property type="match status" value="2"/>
</dbReference>
<evidence type="ECO:0000256" key="1">
    <source>
        <dbReference type="SAM" id="Phobius"/>
    </source>
</evidence>
<dbReference type="GO" id="GO:0005524">
    <property type="term" value="F:ATP binding"/>
    <property type="evidence" value="ECO:0007669"/>
    <property type="project" value="UniProtKB-KW"/>
</dbReference>
<sequence>MKPLLAIAGILLFVSCNKQVNPDEPHEKNHFYEQAYEFLEKNEFDSTFVYFEKARLLYLEKKDSLGVASSLINKAITQADFGDNYGSQESSMRALQYLNPSDSSNFNILSTVYGNLSTVSDNLKQADKSIEYIELAIKYSLDSNNRLVFRNNLALNYIDQKNYKKAIEIFEEIIPLFKSNSTDYARAITNYARIKSTMDTNFNPIPVMQKALKIRKKHNDLWGLNSSYSNIANYYTDKNRDSALHYTQRQFEIAEKIKNPKSKLASIGRTLSLTMDQKEKVFFEDYNRIMDSLELAKTTSKDQFALVRYEVEKYKTNNLNLQNEIDKKQYRLNLQLAIFCMVLIIIGLTSYYIWILYKRRKVTLELAAENRIKENQLKTSRKVHDVVANGIYRVMAELENKDKIDREELLDRLEIMYDKSRDISYEVEDAAEQEVAFHLVVSDLLKSFSNEYRTVLIAGNDQAVWDMCSSNIKINIEEILQELMVNMQKHSRADEVIIRFDYDGSNLLIFYKDNGIGMPDDKKFGNGLSNTENRINNLKGKITFEKQFENGLGINIEIPINK</sequence>
<dbReference type="PROSITE" id="PS51257">
    <property type="entry name" value="PROKAR_LIPOPROTEIN"/>
    <property type="match status" value="1"/>
</dbReference>
<evidence type="ECO:0000313" key="3">
    <source>
        <dbReference type="EMBL" id="MFD1166899.1"/>
    </source>
</evidence>
<comment type="caution">
    <text evidence="3">The sequence shown here is derived from an EMBL/GenBank/DDBJ whole genome shotgun (WGS) entry which is preliminary data.</text>
</comment>
<keyword evidence="3" id="KW-0067">ATP-binding</keyword>
<name>A0ABW3RNV8_9SPHI</name>
<dbReference type="SUPFAM" id="SSF55874">
    <property type="entry name" value="ATPase domain of HSP90 chaperone/DNA topoisomerase II/histidine kinase"/>
    <property type="match status" value="1"/>
</dbReference>
<organism evidence="3 4">
    <name type="scientific">Sphingobacterium daejeonense</name>
    <dbReference type="NCBI Taxonomy" id="371142"/>
    <lineage>
        <taxon>Bacteria</taxon>
        <taxon>Pseudomonadati</taxon>
        <taxon>Bacteroidota</taxon>
        <taxon>Sphingobacteriia</taxon>
        <taxon>Sphingobacteriales</taxon>
        <taxon>Sphingobacteriaceae</taxon>
        <taxon>Sphingobacterium</taxon>
    </lineage>
</organism>
<proteinExistence type="predicted"/>
<evidence type="ECO:0000313" key="4">
    <source>
        <dbReference type="Proteomes" id="UP001597205"/>
    </source>
</evidence>
<dbReference type="InterPro" id="IPR011990">
    <property type="entry name" value="TPR-like_helical_dom_sf"/>
</dbReference>
<dbReference type="SUPFAM" id="SSF48452">
    <property type="entry name" value="TPR-like"/>
    <property type="match status" value="1"/>
</dbReference>
<feature type="domain" description="Histidine kinase/HSP90-like ATPase" evidence="2">
    <location>
        <begin position="475"/>
        <end position="559"/>
    </location>
</feature>
<dbReference type="Pfam" id="PF13181">
    <property type="entry name" value="TPR_8"/>
    <property type="match status" value="2"/>
</dbReference>
<keyword evidence="1" id="KW-0472">Membrane</keyword>
<keyword evidence="3" id="KW-0547">Nucleotide-binding</keyword>
<protein>
    <submittedName>
        <fullName evidence="3">ATP-binding protein</fullName>
    </submittedName>
</protein>